<dbReference type="SUPFAM" id="SSF111369">
    <property type="entry name" value="HlyD-like secretion proteins"/>
    <property type="match status" value="2"/>
</dbReference>
<dbReference type="InterPro" id="IPR058625">
    <property type="entry name" value="MdtA-like_BSH"/>
</dbReference>
<evidence type="ECO:0000259" key="3">
    <source>
        <dbReference type="Pfam" id="PF25917"/>
    </source>
</evidence>
<reference evidence="4 5" key="1">
    <citation type="submission" date="2022-01" db="EMBL/GenBank/DDBJ databases">
        <title>Whole genome-based taxonomy of the Shewanellaceae.</title>
        <authorList>
            <person name="Martin-Rodriguez A.J."/>
        </authorList>
    </citation>
    <scope>NUCLEOTIDE SEQUENCE [LARGE SCALE GENOMIC DNA]</scope>
    <source>
        <strain evidence="4 5">DSM 21332</strain>
    </source>
</reference>
<dbReference type="Gene3D" id="2.40.30.170">
    <property type="match status" value="1"/>
</dbReference>
<feature type="domain" description="Multidrug resistance protein MdtA-like barrel-sandwich hybrid" evidence="3">
    <location>
        <begin position="45"/>
        <end position="227"/>
    </location>
</feature>
<keyword evidence="2" id="KW-0175">Coiled coil</keyword>
<evidence type="ECO:0000313" key="4">
    <source>
        <dbReference type="EMBL" id="MCL2912223.1"/>
    </source>
</evidence>
<dbReference type="Gene3D" id="2.40.50.100">
    <property type="match status" value="1"/>
</dbReference>
<accession>A0ABT0N1A3</accession>
<sequence length="349" mass="37602">MREVIYKTLLWAVIAVAVTFSVLLVMSDNLAPFTTQATLHKSVSNIAPEVSGVVTQVAVHNGEQVQQGQLLFSIDATSYQLAVAQAQAELNKAKEDNAARVQELQAARQALAQKRTEAANSHVRLKRVQALQAKGLVSEQELDDALAATKVADSGEAAAGADVSRIQAELTQSGESASVALARAKLERAQLDLSRTQIKAQSAGTVSNLQLQTGSYVKAGSPVLFVVNEQSNWLSADFNEKGITHLKPDTRVLISFDAIPGKLFSGAIMSQDRAVFDASNPGNQLSTVTNDNRWIREQQKVRVRIHVDGQDPSLFSGSRASVVVDDGGAIIDGLSHSWIKLVALFRYLY</sequence>
<organism evidence="4 5">
    <name type="scientific">Shewanella corallii</name>
    <dbReference type="NCBI Taxonomy" id="560080"/>
    <lineage>
        <taxon>Bacteria</taxon>
        <taxon>Pseudomonadati</taxon>
        <taxon>Pseudomonadota</taxon>
        <taxon>Gammaproteobacteria</taxon>
        <taxon>Alteromonadales</taxon>
        <taxon>Shewanellaceae</taxon>
        <taxon>Shewanella</taxon>
    </lineage>
</organism>
<dbReference type="InterPro" id="IPR050739">
    <property type="entry name" value="MFP"/>
</dbReference>
<feature type="coiled-coil region" evidence="2">
    <location>
        <begin position="76"/>
        <end position="121"/>
    </location>
</feature>
<dbReference type="Pfam" id="PF25917">
    <property type="entry name" value="BSH_RND"/>
    <property type="match status" value="1"/>
</dbReference>
<keyword evidence="5" id="KW-1185">Reference proteome</keyword>
<protein>
    <submittedName>
        <fullName evidence="4">HlyD family secretion protein</fullName>
    </submittedName>
</protein>
<dbReference type="RefSeq" id="WP_249247010.1">
    <property type="nucleotide sequence ID" value="NZ_JAKIKT010000001.1"/>
</dbReference>
<dbReference type="PANTHER" id="PTHR30386">
    <property type="entry name" value="MEMBRANE FUSION SUBUNIT OF EMRAB-TOLC MULTIDRUG EFFLUX PUMP"/>
    <property type="match status" value="1"/>
</dbReference>
<evidence type="ECO:0000256" key="1">
    <source>
        <dbReference type="ARBA" id="ARBA00009477"/>
    </source>
</evidence>
<comment type="caution">
    <text evidence="4">The sequence shown here is derived from an EMBL/GenBank/DDBJ whole genome shotgun (WGS) entry which is preliminary data.</text>
</comment>
<dbReference type="Proteomes" id="UP001202831">
    <property type="component" value="Unassembled WGS sequence"/>
</dbReference>
<gene>
    <name evidence="4" type="ORF">L2725_00255</name>
</gene>
<evidence type="ECO:0000313" key="5">
    <source>
        <dbReference type="Proteomes" id="UP001202831"/>
    </source>
</evidence>
<name>A0ABT0N1A3_9GAMM</name>
<proteinExistence type="inferred from homology"/>
<evidence type="ECO:0000256" key="2">
    <source>
        <dbReference type="SAM" id="Coils"/>
    </source>
</evidence>
<comment type="similarity">
    <text evidence="1">Belongs to the membrane fusion protein (MFP) (TC 8.A.1) family.</text>
</comment>
<dbReference type="EMBL" id="JAKIKT010000001">
    <property type="protein sequence ID" value="MCL2912223.1"/>
    <property type="molecule type" value="Genomic_DNA"/>
</dbReference>